<dbReference type="InParanoid" id="A0A3Q7J6A7"/>
<dbReference type="Proteomes" id="UP000004994">
    <property type="component" value="Chromosome 12"/>
</dbReference>
<dbReference type="EnsemblPlants" id="Solyc12g019175.1.1">
    <property type="protein sequence ID" value="Solyc12g019175.1.1"/>
    <property type="gene ID" value="Solyc12g019175.1"/>
</dbReference>
<dbReference type="PANTHER" id="PTHR11439">
    <property type="entry name" value="GAG-POL-RELATED RETROTRANSPOSON"/>
    <property type="match status" value="1"/>
</dbReference>
<reference evidence="3" key="1">
    <citation type="journal article" date="2012" name="Nature">
        <title>The tomato genome sequence provides insights into fleshy fruit evolution.</title>
        <authorList>
            <consortium name="Tomato Genome Consortium"/>
        </authorList>
    </citation>
    <scope>NUCLEOTIDE SEQUENCE [LARGE SCALE GENOMIC DNA]</scope>
    <source>
        <strain evidence="3">cv. Heinz 1706</strain>
    </source>
</reference>
<feature type="domain" description="Reverse transcriptase Ty1/copia-type" evidence="1">
    <location>
        <begin position="74"/>
        <end position="130"/>
    </location>
</feature>
<dbReference type="STRING" id="4081.A0A3Q7J6A7"/>
<dbReference type="AlphaFoldDB" id="A0A3Q7J6A7"/>
<dbReference type="CDD" id="cd09272">
    <property type="entry name" value="RNase_HI_RT_Ty1"/>
    <property type="match status" value="1"/>
</dbReference>
<organism evidence="3">
    <name type="scientific">Solanum lycopersicum</name>
    <name type="common">Tomato</name>
    <name type="synonym">Lycopersicon esculentum</name>
    <dbReference type="NCBI Taxonomy" id="4081"/>
    <lineage>
        <taxon>Eukaryota</taxon>
        <taxon>Viridiplantae</taxon>
        <taxon>Streptophyta</taxon>
        <taxon>Embryophyta</taxon>
        <taxon>Tracheophyta</taxon>
        <taxon>Spermatophyta</taxon>
        <taxon>Magnoliopsida</taxon>
        <taxon>eudicotyledons</taxon>
        <taxon>Gunneridae</taxon>
        <taxon>Pentapetalae</taxon>
        <taxon>asterids</taxon>
        <taxon>lamiids</taxon>
        <taxon>Solanales</taxon>
        <taxon>Solanaceae</taxon>
        <taxon>Solanoideae</taxon>
        <taxon>Solaneae</taxon>
        <taxon>Solanum</taxon>
        <taxon>Solanum subgen. Lycopersicon</taxon>
    </lineage>
</organism>
<dbReference type="PANTHER" id="PTHR11439:SF517">
    <property type="entry name" value="CYSTEINE-RICH RLK (RECEPTOR-LIKE PROTEIN KINASE) 8"/>
    <property type="match status" value="1"/>
</dbReference>
<sequence>MVSMIVINNSRPMGRKSKAYKLYNSISKITIINRDVVFDEDNFWLWEEKPNNQQLPLDLDDGDMEQEQPLADEDDLIYAGSDPIFLEKFKVSMMTKFDMSDLGLMHYFLGIEVKQSSSEFFFHKRNMSEKHYRDSDFAGDKEDRKSTSGYVFMLGFGVVSWCSKKQPIVTLSTTEVEFVAQLCVLPKRFG</sequence>
<evidence type="ECO:0000313" key="4">
    <source>
        <dbReference type="Proteomes" id="UP000004994"/>
    </source>
</evidence>
<evidence type="ECO:0000259" key="2">
    <source>
        <dbReference type="Pfam" id="PF25597"/>
    </source>
</evidence>
<dbReference type="Pfam" id="PF25597">
    <property type="entry name" value="SH3_retrovirus"/>
    <property type="match status" value="1"/>
</dbReference>
<proteinExistence type="predicted"/>
<feature type="domain" description="Retroviral polymerase SH3-like" evidence="2">
    <location>
        <begin position="16"/>
        <end position="50"/>
    </location>
</feature>
<name>A0A3Q7J6A7_SOLLC</name>
<dbReference type="InterPro" id="IPR013103">
    <property type="entry name" value="RVT_2"/>
</dbReference>
<dbReference type="Gramene" id="Solyc12g019175.1.1">
    <property type="protein sequence ID" value="Solyc12g019175.1.1"/>
    <property type="gene ID" value="Solyc12g019175.1"/>
</dbReference>
<reference evidence="3" key="2">
    <citation type="submission" date="2019-01" db="UniProtKB">
        <authorList>
            <consortium name="EnsemblPlants"/>
        </authorList>
    </citation>
    <scope>IDENTIFICATION</scope>
    <source>
        <strain evidence="3">cv. Heinz 1706</strain>
    </source>
</reference>
<evidence type="ECO:0000259" key="1">
    <source>
        <dbReference type="Pfam" id="PF07727"/>
    </source>
</evidence>
<protein>
    <submittedName>
        <fullName evidence="3">Uncharacterized protein</fullName>
    </submittedName>
</protein>
<dbReference type="Pfam" id="PF07727">
    <property type="entry name" value="RVT_2"/>
    <property type="match status" value="1"/>
</dbReference>
<keyword evidence="4" id="KW-1185">Reference proteome</keyword>
<accession>A0A3Q7J6A7</accession>
<evidence type="ECO:0000313" key="3">
    <source>
        <dbReference type="EnsemblPlants" id="Solyc12g019175.1.1"/>
    </source>
</evidence>
<dbReference type="InterPro" id="IPR057670">
    <property type="entry name" value="SH3_retrovirus"/>
</dbReference>